<dbReference type="OrthoDB" id="8444202at2"/>
<evidence type="ECO:0000313" key="3">
    <source>
        <dbReference type="Proteomes" id="UP000032160"/>
    </source>
</evidence>
<evidence type="ECO:0000313" key="2">
    <source>
        <dbReference type="EMBL" id="CDO59240.1"/>
    </source>
</evidence>
<keyword evidence="3" id="KW-1185">Reference proteome</keyword>
<keyword evidence="1" id="KW-0732">Signal</keyword>
<dbReference type="EMBL" id="HG966617">
    <property type="protein sequence ID" value="CDO59240.1"/>
    <property type="molecule type" value="Genomic_DNA"/>
</dbReference>
<organism evidence="2 3">
    <name type="scientific">Candidatus Phaeomarinibacter ectocarpi</name>
    <dbReference type="NCBI Taxonomy" id="1458461"/>
    <lineage>
        <taxon>Bacteria</taxon>
        <taxon>Pseudomonadati</taxon>
        <taxon>Pseudomonadota</taxon>
        <taxon>Alphaproteobacteria</taxon>
        <taxon>Hyphomicrobiales</taxon>
        <taxon>Parvibaculaceae</taxon>
        <taxon>Candidatus Phaeomarinibacter</taxon>
    </lineage>
</organism>
<dbReference type="RefSeq" id="WP_043949952.1">
    <property type="nucleotide sequence ID" value="NZ_HG966617.1"/>
</dbReference>
<proteinExistence type="predicted"/>
<dbReference type="Proteomes" id="UP000032160">
    <property type="component" value="Chromosome I"/>
</dbReference>
<feature type="chain" id="PRO_5004959567" description="VWFA domain-containing protein" evidence="1">
    <location>
        <begin position="29"/>
        <end position="239"/>
    </location>
</feature>
<dbReference type="AlphaFoldDB" id="X5ML79"/>
<name>X5ML79_9HYPH</name>
<evidence type="ECO:0008006" key="4">
    <source>
        <dbReference type="Google" id="ProtNLM"/>
    </source>
</evidence>
<dbReference type="STRING" id="1458461.BN1012_Phect1026"/>
<sequence length="239" mass="25751">MRRSLSTLSTLSLALVAGIGLSSTALLAESPPAPEPVMEKAAAPVLVIGLDLSKSNPMVTNDDYARRVADRVAPMIEDLPLRARVMVRSFGSYDATSNTLRIDQVLSARAKPADFARGLRTLITGVPKLVRDGKLVAQNKTNILPFLQTMSQVVDCADGPVTFVLLTDGVEDSEYARLKNTSATLPAPTHERFQGCSDLQILGLGQGLNSPKTTERLRSTWTGWAETAGFASFTGLYDW</sequence>
<evidence type="ECO:0000256" key="1">
    <source>
        <dbReference type="SAM" id="SignalP"/>
    </source>
</evidence>
<accession>X5ML79</accession>
<dbReference type="HOGENOM" id="CLU_1239186_0_0_5"/>
<gene>
    <name evidence="2" type="ORF">BN1012_Phect1026</name>
</gene>
<reference evidence="2 3" key="1">
    <citation type="journal article" date="2014" name="Front. Genet.">
        <title>Genome and metabolic network of "Candidatus Phaeomarinobacter ectocarpi" Ec32, a new candidate genus of Alphaproteobacteria frequently associated with brown algae.</title>
        <authorList>
            <person name="Dittami S.M."/>
            <person name="Barbeyron T."/>
            <person name="Boyen C."/>
            <person name="Cambefort J."/>
            <person name="Collet G."/>
            <person name="Delage L."/>
            <person name="Gobet A."/>
            <person name="Groisillier A."/>
            <person name="Leblanc C."/>
            <person name="Michel G."/>
            <person name="Scornet D."/>
            <person name="Siegel A."/>
            <person name="Tapia J.E."/>
            <person name="Tonon T."/>
        </authorList>
    </citation>
    <scope>NUCLEOTIDE SEQUENCE [LARGE SCALE GENOMIC DNA]</scope>
    <source>
        <strain evidence="2 3">Ec32</strain>
    </source>
</reference>
<feature type="signal peptide" evidence="1">
    <location>
        <begin position="1"/>
        <end position="28"/>
    </location>
</feature>
<dbReference type="KEGG" id="pect:BN1012_Phect1026"/>
<protein>
    <recommendedName>
        <fullName evidence="4">VWFA domain-containing protein</fullName>
    </recommendedName>
</protein>